<dbReference type="Gene3D" id="3.90.180.10">
    <property type="entry name" value="Medium-chain alcohol dehydrogenases, catalytic domain"/>
    <property type="match status" value="1"/>
</dbReference>
<dbReference type="Pfam" id="PF00107">
    <property type="entry name" value="ADH_zinc_N"/>
    <property type="match status" value="1"/>
</dbReference>
<dbReference type="SUPFAM" id="SSF50129">
    <property type="entry name" value="GroES-like"/>
    <property type="match status" value="1"/>
</dbReference>
<dbReference type="InterPro" id="IPR013154">
    <property type="entry name" value="ADH-like_N"/>
</dbReference>
<dbReference type="Gene3D" id="3.40.50.720">
    <property type="entry name" value="NAD(P)-binding Rossmann-like Domain"/>
    <property type="match status" value="1"/>
</dbReference>
<keyword evidence="2 4" id="KW-0862">Zinc</keyword>
<dbReference type="AlphaFoldDB" id="A0A4P6LVB2"/>
<keyword evidence="3 6" id="KW-0560">Oxidoreductase</keyword>
<evidence type="ECO:0000256" key="3">
    <source>
        <dbReference type="ARBA" id="ARBA00023002"/>
    </source>
</evidence>
<dbReference type="Proteomes" id="UP000289794">
    <property type="component" value="Chromosome"/>
</dbReference>
<dbReference type="PROSITE" id="PS00059">
    <property type="entry name" value="ADH_ZINC"/>
    <property type="match status" value="1"/>
</dbReference>
<dbReference type="InterPro" id="IPR011032">
    <property type="entry name" value="GroES-like_sf"/>
</dbReference>
<evidence type="ECO:0000313" key="6">
    <source>
        <dbReference type="EMBL" id="QBE95979.1"/>
    </source>
</evidence>
<comment type="cofactor">
    <cofactor evidence="4">
        <name>Zn(2+)</name>
        <dbReference type="ChEBI" id="CHEBI:29105"/>
    </cofactor>
</comment>
<feature type="domain" description="Enoyl reductase (ER)" evidence="5">
    <location>
        <begin position="12"/>
        <end position="342"/>
    </location>
</feature>
<evidence type="ECO:0000313" key="7">
    <source>
        <dbReference type="Proteomes" id="UP000289794"/>
    </source>
</evidence>
<protein>
    <submittedName>
        <fullName evidence="6">L-threonine 3-dehydrogenase</fullName>
        <ecNumber evidence="6">1.1.1.103</ecNumber>
    </submittedName>
</protein>
<dbReference type="RefSeq" id="WP_130180344.1">
    <property type="nucleotide sequence ID" value="NZ_CP035945.1"/>
</dbReference>
<dbReference type="GO" id="GO:0008270">
    <property type="term" value="F:zinc ion binding"/>
    <property type="evidence" value="ECO:0007669"/>
    <property type="project" value="InterPro"/>
</dbReference>
<organism evidence="6 7">
    <name type="scientific">Blautia producta</name>
    <dbReference type="NCBI Taxonomy" id="33035"/>
    <lineage>
        <taxon>Bacteria</taxon>
        <taxon>Bacillati</taxon>
        <taxon>Bacillota</taxon>
        <taxon>Clostridia</taxon>
        <taxon>Lachnospirales</taxon>
        <taxon>Lachnospiraceae</taxon>
        <taxon>Blautia</taxon>
    </lineage>
</organism>
<evidence type="ECO:0000256" key="1">
    <source>
        <dbReference type="ARBA" id="ARBA00022723"/>
    </source>
</evidence>
<evidence type="ECO:0000259" key="5">
    <source>
        <dbReference type="SMART" id="SM00829"/>
    </source>
</evidence>
<dbReference type="GO" id="GO:0008743">
    <property type="term" value="F:L-threonine 3-dehydrogenase activity"/>
    <property type="evidence" value="ECO:0007669"/>
    <property type="project" value="UniProtKB-EC"/>
</dbReference>
<dbReference type="Pfam" id="PF08240">
    <property type="entry name" value="ADH_N"/>
    <property type="match status" value="1"/>
</dbReference>
<dbReference type="InterPro" id="IPR013149">
    <property type="entry name" value="ADH-like_C"/>
</dbReference>
<dbReference type="EC" id="1.1.1.103" evidence="6"/>
<keyword evidence="1 4" id="KW-0479">Metal-binding</keyword>
<dbReference type="KEGG" id="bpro:PMF13cell1_01506"/>
<evidence type="ECO:0000256" key="2">
    <source>
        <dbReference type="ARBA" id="ARBA00022833"/>
    </source>
</evidence>
<dbReference type="InterPro" id="IPR050129">
    <property type="entry name" value="Zn_alcohol_dh"/>
</dbReference>
<dbReference type="InterPro" id="IPR036291">
    <property type="entry name" value="NAD(P)-bd_dom_sf"/>
</dbReference>
<gene>
    <name evidence="6" type="primary">tdh_3</name>
    <name evidence="6" type="ORF">PMF13cell1_01506</name>
</gene>
<proteinExistence type="inferred from homology"/>
<evidence type="ECO:0000256" key="4">
    <source>
        <dbReference type="RuleBase" id="RU361277"/>
    </source>
</evidence>
<dbReference type="SUPFAM" id="SSF51735">
    <property type="entry name" value="NAD(P)-binding Rossmann-fold domains"/>
    <property type="match status" value="1"/>
</dbReference>
<accession>A0A4P6LVB2</accession>
<name>A0A4P6LVB2_9FIRM</name>
<dbReference type="EMBL" id="CP035945">
    <property type="protein sequence ID" value="QBE95979.1"/>
    <property type="molecule type" value="Genomic_DNA"/>
</dbReference>
<dbReference type="PANTHER" id="PTHR43401">
    <property type="entry name" value="L-THREONINE 3-DEHYDROGENASE"/>
    <property type="match status" value="1"/>
</dbReference>
<sequence>MKAVLKDKREAGFTLADIPVPEIGRNEVLIKVEASALCRSDVDVYEWTPLVEKANYDLPFVMGHEFAGTIVKTGEDVQGYKPGDRVAGETHIPCGYCETCRTGNQHICGNHMGVLGRTVDGCFAEYIALHQKALIRLPENLSFQEGAILEPFATAMHAVSKANPSGRSLLIAGTGTIGQMAVEIAKYLGCTKLFAVDISDTKLQESRKRGADVTINGMKEDLVEIVKSETDGYGVDAVIDFTGNERVINQEVEAVKIAGTIVHVGMVEKPLTYRNFMYGVVYKELIVTGIFGRRMYETWTEVMNILKTGKIDLRSFVAKEMKLEDFQEANREFPNVSGRIVFQHE</sequence>
<comment type="similarity">
    <text evidence="4">Belongs to the zinc-containing alcohol dehydrogenase family.</text>
</comment>
<dbReference type="InterPro" id="IPR002328">
    <property type="entry name" value="ADH_Zn_CS"/>
</dbReference>
<dbReference type="InterPro" id="IPR020843">
    <property type="entry name" value="ER"/>
</dbReference>
<dbReference type="SMART" id="SM00829">
    <property type="entry name" value="PKS_ER"/>
    <property type="match status" value="1"/>
</dbReference>
<dbReference type="PANTHER" id="PTHR43401:SF2">
    <property type="entry name" value="L-THREONINE 3-DEHYDROGENASE"/>
    <property type="match status" value="1"/>
</dbReference>
<reference evidence="6 7" key="1">
    <citation type="submission" date="2019-01" db="EMBL/GenBank/DDBJ databases">
        <title>PMF-metabolizing Aryl O-demethylase.</title>
        <authorList>
            <person name="Kim M."/>
        </authorList>
    </citation>
    <scope>NUCLEOTIDE SEQUENCE [LARGE SCALE GENOMIC DNA]</scope>
    <source>
        <strain evidence="6 7">PMF1</strain>
    </source>
</reference>